<dbReference type="GO" id="GO:0017057">
    <property type="term" value="F:6-phosphogluconolactonase activity"/>
    <property type="evidence" value="ECO:0007669"/>
    <property type="project" value="TreeGrafter"/>
</dbReference>
<dbReference type="SUPFAM" id="SSF75011">
    <property type="entry name" value="3-carboxy-cis,cis-mucoante lactonizing enzyme"/>
    <property type="match status" value="1"/>
</dbReference>
<evidence type="ECO:0000313" key="3">
    <source>
        <dbReference type="Proteomes" id="UP001230504"/>
    </source>
</evidence>
<comment type="caution">
    <text evidence="2">The sequence shown here is derived from an EMBL/GenBank/DDBJ whole genome shotgun (WGS) entry which is preliminary data.</text>
</comment>
<dbReference type="PANTHER" id="PTHR30344:SF1">
    <property type="entry name" value="6-PHOSPHOGLUCONOLACTONASE"/>
    <property type="match status" value="1"/>
</dbReference>
<keyword evidence="3" id="KW-1185">Reference proteome</keyword>
<dbReference type="InterPro" id="IPR015943">
    <property type="entry name" value="WD40/YVTN_repeat-like_dom_sf"/>
</dbReference>
<dbReference type="AlphaFoldDB" id="A0AAD8V967"/>
<evidence type="ECO:0000313" key="2">
    <source>
        <dbReference type="EMBL" id="KAK1598967.1"/>
    </source>
</evidence>
<dbReference type="InterPro" id="IPR019405">
    <property type="entry name" value="Lactonase_7-beta_prop"/>
</dbReference>
<evidence type="ECO:0000256" key="1">
    <source>
        <dbReference type="ARBA" id="ARBA00005564"/>
    </source>
</evidence>
<sequence length="283" mass="30306">MQHSLQVPSFVVLYCLDSGSDSLPNGSLNSFSIGGGGVLTRITRVSAPFSDVAGNLVTTESGARGYVSASYWPIKFTFLGRNRSAAGVFALSHDGALPGNGPLKSSPRPSRHLARVPSLQDTSYLHHVIIDPKNQYVLLADPGGDRVRVYTKDPTSIAPIKEVDGLATAPSASPRHGVFKTATNGEVFFFFVNSELDRNIYLYRLRYNESGLAFTEIFSIPAINPDCPATKAPTSEIAITNIRSVFIRKRDLASGKIIAEAEGGKVGQITLAGTVVATSFDED</sequence>
<protein>
    <submittedName>
        <fullName evidence="2">Lactonase, 7-bladed beta-propeller-domain-containing protein</fullName>
    </submittedName>
</protein>
<dbReference type="RefSeq" id="XP_060419629.1">
    <property type="nucleotide sequence ID" value="XM_060559715.1"/>
</dbReference>
<dbReference type="InterPro" id="IPR050282">
    <property type="entry name" value="Cycloisomerase_2"/>
</dbReference>
<organism evidence="2 3">
    <name type="scientific">Colletotrichum navitas</name>
    <dbReference type="NCBI Taxonomy" id="681940"/>
    <lineage>
        <taxon>Eukaryota</taxon>
        <taxon>Fungi</taxon>
        <taxon>Dikarya</taxon>
        <taxon>Ascomycota</taxon>
        <taxon>Pezizomycotina</taxon>
        <taxon>Sordariomycetes</taxon>
        <taxon>Hypocreomycetidae</taxon>
        <taxon>Glomerellales</taxon>
        <taxon>Glomerellaceae</taxon>
        <taxon>Colletotrichum</taxon>
        <taxon>Colletotrichum graminicola species complex</taxon>
    </lineage>
</organism>
<gene>
    <name evidence="2" type="ORF">LY79DRAFT_575546</name>
</gene>
<dbReference type="Proteomes" id="UP001230504">
    <property type="component" value="Unassembled WGS sequence"/>
</dbReference>
<name>A0AAD8V967_9PEZI</name>
<dbReference type="GeneID" id="85443955"/>
<dbReference type="Pfam" id="PF10282">
    <property type="entry name" value="Lactonase"/>
    <property type="match status" value="1"/>
</dbReference>
<comment type="similarity">
    <text evidence="1">Belongs to the cycloisomerase 2 family.</text>
</comment>
<dbReference type="EMBL" id="JAHLJV010000003">
    <property type="protein sequence ID" value="KAK1598967.1"/>
    <property type="molecule type" value="Genomic_DNA"/>
</dbReference>
<accession>A0AAD8V967</accession>
<dbReference type="Gene3D" id="2.130.10.10">
    <property type="entry name" value="YVTN repeat-like/Quinoprotein amine dehydrogenase"/>
    <property type="match status" value="1"/>
</dbReference>
<proteinExistence type="inferred from homology"/>
<dbReference type="PANTHER" id="PTHR30344">
    <property type="entry name" value="6-PHOSPHOGLUCONOLACTONASE-RELATED"/>
    <property type="match status" value="1"/>
</dbReference>
<reference evidence="2" key="1">
    <citation type="submission" date="2021-06" db="EMBL/GenBank/DDBJ databases">
        <title>Comparative genomics, transcriptomics and evolutionary studies reveal genomic signatures of adaptation to plant cell wall in hemibiotrophic fungi.</title>
        <authorList>
            <consortium name="DOE Joint Genome Institute"/>
            <person name="Baroncelli R."/>
            <person name="Diaz J.F."/>
            <person name="Benocci T."/>
            <person name="Peng M."/>
            <person name="Battaglia E."/>
            <person name="Haridas S."/>
            <person name="Andreopoulos W."/>
            <person name="Labutti K."/>
            <person name="Pangilinan J."/>
            <person name="Floch G.L."/>
            <person name="Makela M.R."/>
            <person name="Henrissat B."/>
            <person name="Grigoriev I.V."/>
            <person name="Crouch J.A."/>
            <person name="De Vries R.P."/>
            <person name="Sukno S.A."/>
            <person name="Thon M.R."/>
        </authorList>
    </citation>
    <scope>NUCLEOTIDE SEQUENCE</scope>
    <source>
        <strain evidence="2">CBS 125086</strain>
    </source>
</reference>